<organism evidence="2 3">
    <name type="scientific">Candidatus Bipolaricaulis anaerobius</name>
    <dbReference type="NCBI Taxonomy" id="2026885"/>
    <lineage>
        <taxon>Bacteria</taxon>
        <taxon>Candidatus Bipolaricaulota</taxon>
        <taxon>Candidatus Bipolaricaulia</taxon>
        <taxon>Candidatus Bipolaricaulales</taxon>
        <taxon>Candidatus Bipolaricaulaceae</taxon>
        <taxon>Candidatus Bipolaricaulis</taxon>
    </lineage>
</organism>
<dbReference type="Proteomes" id="UP000249818">
    <property type="component" value="Chromosome BARAN1"/>
</dbReference>
<dbReference type="PANTHER" id="PTHR11178">
    <property type="entry name" value="IRON-SULFUR CLUSTER SCAFFOLD PROTEIN NFU-RELATED"/>
    <property type="match status" value="1"/>
</dbReference>
<evidence type="ECO:0000313" key="2">
    <source>
        <dbReference type="EMBL" id="SQD93045.1"/>
    </source>
</evidence>
<dbReference type="Pfam" id="PF01106">
    <property type="entry name" value="NifU"/>
    <property type="match status" value="1"/>
</dbReference>
<dbReference type="SUPFAM" id="SSF117916">
    <property type="entry name" value="Fe-S cluster assembly (FSCA) domain-like"/>
    <property type="match status" value="1"/>
</dbReference>
<dbReference type="Gene3D" id="3.30.300.130">
    <property type="entry name" value="Fe-S cluster assembly (FSCA)"/>
    <property type="match status" value="1"/>
</dbReference>
<accession>A0A2X3MLM1</accession>
<dbReference type="KEGG" id="bana:BARAN1_1021"/>
<proteinExistence type="predicted"/>
<dbReference type="InterPro" id="IPR034904">
    <property type="entry name" value="FSCA_dom_sf"/>
</dbReference>
<sequence>MEDKVRDALEGIRTYLQADGGDVELVEVTEEGVVRVRLVGACHGCPMAMMTLQNTIERMLREEVPEVVAVEAA</sequence>
<dbReference type="InterPro" id="IPR001075">
    <property type="entry name" value="NIF_FeS_clus_asmbl_NifU_C"/>
</dbReference>
<dbReference type="RefSeq" id="WP_122031463.1">
    <property type="nucleotide sequence ID" value="NZ_LS483254.1"/>
</dbReference>
<protein>
    <recommendedName>
        <fullName evidence="1">NIF system FeS cluster assembly NifU C-terminal domain-containing protein</fullName>
    </recommendedName>
</protein>
<dbReference type="GO" id="GO:0051536">
    <property type="term" value="F:iron-sulfur cluster binding"/>
    <property type="evidence" value="ECO:0007669"/>
    <property type="project" value="InterPro"/>
</dbReference>
<keyword evidence="3" id="KW-1185">Reference proteome</keyword>
<evidence type="ECO:0000313" key="3">
    <source>
        <dbReference type="Proteomes" id="UP000249818"/>
    </source>
</evidence>
<gene>
    <name evidence="2" type="ORF">BARAN1_1021</name>
</gene>
<dbReference type="AlphaFoldDB" id="A0A2X3MLM1"/>
<reference evidence="3" key="1">
    <citation type="submission" date="2018-05" db="EMBL/GenBank/DDBJ databases">
        <authorList>
            <person name="Hao L."/>
        </authorList>
    </citation>
    <scope>NUCLEOTIDE SEQUENCE [LARGE SCALE GENOMIC DNA]</scope>
</reference>
<evidence type="ECO:0000259" key="1">
    <source>
        <dbReference type="Pfam" id="PF01106"/>
    </source>
</evidence>
<dbReference type="GO" id="GO:0005506">
    <property type="term" value="F:iron ion binding"/>
    <property type="evidence" value="ECO:0007669"/>
    <property type="project" value="InterPro"/>
</dbReference>
<feature type="domain" description="NIF system FeS cluster assembly NifU C-terminal" evidence="1">
    <location>
        <begin position="5"/>
        <end position="71"/>
    </location>
</feature>
<name>A0A2X3MLM1_9BACT</name>
<dbReference type="EMBL" id="LS483254">
    <property type="protein sequence ID" value="SQD93045.1"/>
    <property type="molecule type" value="Genomic_DNA"/>
</dbReference>
<dbReference type="GO" id="GO:0016226">
    <property type="term" value="P:iron-sulfur cluster assembly"/>
    <property type="evidence" value="ECO:0007669"/>
    <property type="project" value="InterPro"/>
</dbReference>